<dbReference type="AlphaFoldDB" id="A0A6M3Y747"/>
<reference evidence="3" key="1">
    <citation type="submission" date="2020-03" db="EMBL/GenBank/DDBJ databases">
        <title>The deep terrestrial virosphere.</title>
        <authorList>
            <person name="Holmfeldt K."/>
            <person name="Nilsson E."/>
            <person name="Simone D."/>
            <person name="Lopez-Fernandez M."/>
            <person name="Wu X."/>
            <person name="de Brujin I."/>
            <person name="Lundin D."/>
            <person name="Andersson A."/>
            <person name="Bertilsson S."/>
            <person name="Dopson M."/>
        </authorList>
    </citation>
    <scope>NUCLEOTIDE SEQUENCE</scope>
    <source>
        <strain evidence="3">MM415A00143</strain>
        <strain evidence="2">MM415B00874</strain>
    </source>
</reference>
<sequence length="123" mass="13464">MPIVAESPPLIFGATPTPTPRPATPTPLPIVTPVPSTPAPALTPTPVTVPANFVARHDQFIDRVDSLSACFKRVELTDFSDQEFSDHSQVAMKDRYIAQEKDMFCSMQGVNALTKTLRRLGEE</sequence>
<feature type="region of interest" description="Disordered" evidence="1">
    <location>
        <begin position="1"/>
        <end position="43"/>
    </location>
</feature>
<evidence type="ECO:0000256" key="1">
    <source>
        <dbReference type="SAM" id="MobiDB-lite"/>
    </source>
</evidence>
<feature type="compositionally biased region" description="Pro residues" evidence="1">
    <location>
        <begin position="17"/>
        <end position="43"/>
    </location>
</feature>
<dbReference type="EMBL" id="MT145198">
    <property type="protein sequence ID" value="QJI05328.1"/>
    <property type="molecule type" value="Genomic_DNA"/>
</dbReference>
<organism evidence="3">
    <name type="scientific">viral metagenome</name>
    <dbReference type="NCBI Taxonomy" id="1070528"/>
    <lineage>
        <taxon>unclassified sequences</taxon>
        <taxon>metagenomes</taxon>
        <taxon>organismal metagenomes</taxon>
    </lineage>
</organism>
<protein>
    <submittedName>
        <fullName evidence="3">Uncharacterized protein</fullName>
    </submittedName>
</protein>
<accession>A0A6M3Y747</accession>
<evidence type="ECO:0000313" key="3">
    <source>
        <dbReference type="EMBL" id="QJI05328.1"/>
    </source>
</evidence>
<proteinExistence type="predicted"/>
<gene>
    <name evidence="3" type="ORF">MM415A00143_0003</name>
    <name evidence="2" type="ORF">MM415B00874_0003</name>
</gene>
<evidence type="ECO:0000313" key="2">
    <source>
        <dbReference type="EMBL" id="QJA61847.1"/>
    </source>
</evidence>
<dbReference type="EMBL" id="MT141455">
    <property type="protein sequence ID" value="QJA61847.1"/>
    <property type="molecule type" value="Genomic_DNA"/>
</dbReference>
<name>A0A6M3Y747_9ZZZZ</name>